<evidence type="ECO:0000313" key="2">
    <source>
        <dbReference type="Proteomes" id="UP000255177"/>
    </source>
</evidence>
<evidence type="ECO:0000313" key="1">
    <source>
        <dbReference type="EMBL" id="SUQ62621.1"/>
    </source>
</evidence>
<dbReference type="Proteomes" id="UP000255177">
    <property type="component" value="Unassembled WGS sequence"/>
</dbReference>
<keyword evidence="1" id="KW-0436">Ligase</keyword>
<proteinExistence type="predicted"/>
<reference evidence="2" key="1">
    <citation type="submission" date="2018-07" db="EMBL/GenBank/DDBJ databases">
        <authorList>
            <person name="Blom J."/>
        </authorList>
    </citation>
    <scope>NUCLEOTIDE SEQUENCE [LARGE SCALE GENOMIC DNA]</scope>
    <source>
        <strain evidence="2">CCOS 864</strain>
    </source>
</reference>
<protein>
    <submittedName>
        <fullName evidence="1">Putative nAD-dependent DNA ligase</fullName>
    </submittedName>
</protein>
<organism evidence="1 2">
    <name type="scientific">Pseudomonas wadenswilerensis</name>
    <dbReference type="NCBI Taxonomy" id="1785161"/>
    <lineage>
        <taxon>Bacteria</taxon>
        <taxon>Pseudomonadati</taxon>
        <taxon>Pseudomonadota</taxon>
        <taxon>Gammaproteobacteria</taxon>
        <taxon>Pseudomonadales</taxon>
        <taxon>Pseudomonadaceae</taxon>
        <taxon>Pseudomonas</taxon>
    </lineage>
</organism>
<sequence>MVDLHQEFENSRFYHQARIDRRSADALLGIAAGLTADNTINQREAEFLKNWIEHHLAHLDDPVINLLYRRLANMLSDGILDADESAELLEILQQFTGAPSNSPRPFTAPTTLPLNDPAPALDWPDRVYLFTGAMAYGPRKECEALVLDRGGLIGGSVSKKVHFLVVGSVGNEQWLHSSYGTKIKKAVEIREAGGGIAIVSEEHWQKAVFGQN</sequence>
<dbReference type="RefSeq" id="WP_115086224.1">
    <property type="nucleotide sequence ID" value="NZ_CBCSFG010000031.1"/>
</dbReference>
<dbReference type="AlphaFoldDB" id="A0A380SZC9"/>
<dbReference type="EMBL" id="UIDD01000006">
    <property type="protein sequence ID" value="SUQ62621.1"/>
    <property type="molecule type" value="Genomic_DNA"/>
</dbReference>
<gene>
    <name evidence="1" type="ORF">CCOS864_02066</name>
</gene>
<dbReference type="Gene3D" id="3.40.50.10190">
    <property type="entry name" value="BRCT domain"/>
    <property type="match status" value="1"/>
</dbReference>
<keyword evidence="2" id="KW-1185">Reference proteome</keyword>
<dbReference type="GO" id="GO:0016874">
    <property type="term" value="F:ligase activity"/>
    <property type="evidence" value="ECO:0007669"/>
    <property type="project" value="UniProtKB-KW"/>
</dbReference>
<dbReference type="CDD" id="cd17748">
    <property type="entry name" value="BRCT_DNA_ligase_like"/>
    <property type="match status" value="1"/>
</dbReference>
<dbReference type="SUPFAM" id="SSF52113">
    <property type="entry name" value="BRCT domain"/>
    <property type="match status" value="1"/>
</dbReference>
<dbReference type="InterPro" id="IPR036420">
    <property type="entry name" value="BRCT_dom_sf"/>
</dbReference>
<accession>A0A380SZC9</accession>
<name>A0A380SZC9_9PSED</name>